<reference evidence="2" key="1">
    <citation type="submission" date="2016-10" db="EMBL/GenBank/DDBJ databases">
        <authorList>
            <person name="Varghese N."/>
            <person name="Submissions S."/>
        </authorList>
    </citation>
    <scope>NUCLEOTIDE SEQUENCE [LARGE SCALE GENOMIC DNA]</scope>
    <source>
        <strain evidence="2">CGMCC 1.12333</strain>
    </source>
</reference>
<evidence type="ECO:0000313" key="2">
    <source>
        <dbReference type="Proteomes" id="UP000199138"/>
    </source>
</evidence>
<keyword evidence="2" id="KW-1185">Reference proteome</keyword>
<dbReference type="OrthoDB" id="1489643at2"/>
<protein>
    <recommendedName>
        <fullName evidence="3">Lipoprotein</fullName>
    </recommendedName>
</protein>
<name>A0A1I7GYS8_9FLAO</name>
<dbReference type="EMBL" id="FPBK01000006">
    <property type="protein sequence ID" value="SFU53614.1"/>
    <property type="molecule type" value="Genomic_DNA"/>
</dbReference>
<dbReference type="AlphaFoldDB" id="A0A1I7GYS8"/>
<dbReference type="Proteomes" id="UP000199138">
    <property type="component" value="Unassembled WGS sequence"/>
</dbReference>
<sequence>MKKITLILLICLFTACSGVKKTESALLNGNYDVAIQTALDKLRNNKDRRNADEYILLLEEAFQKAVSKDKDRIILLKKDANPANYETIYHLYEQLIARQENLKPILPLHFEKKSRQVAIKMVDYTDDLLNVKRDLVAYLYQNASEALVEDHTKQEYRAIFNELSYIQELQPNYSETIALLQEAKEKGTVHVAIQLFNSTEMVIPYQLEDDLLNFSTYGVSSDWVIFYNDIATSELYDYELQLNFTELNISPEIVKEKEIIKEKQVKDGEKYVYDDNGNKVKDSLGNAIKVDNYTTVVATFYQFMQRKQAKIKAYATLFDLTTNQLIDNYPLQSEFIFENRYGKYKGDKRALSEDFDDLLSERALDFPSDEQMIYDAGEDIKQQLKKVITRYSL</sequence>
<proteinExistence type="predicted"/>
<accession>A0A1I7GYS8</accession>
<gene>
    <name evidence="1" type="ORF">SAMN05216480_106109</name>
</gene>
<dbReference type="PROSITE" id="PS51257">
    <property type="entry name" value="PROKAR_LIPOPROTEIN"/>
    <property type="match status" value="1"/>
</dbReference>
<evidence type="ECO:0008006" key="3">
    <source>
        <dbReference type="Google" id="ProtNLM"/>
    </source>
</evidence>
<evidence type="ECO:0000313" key="1">
    <source>
        <dbReference type="EMBL" id="SFU53614.1"/>
    </source>
</evidence>
<organism evidence="1 2">
    <name type="scientific">Pustulibacterium marinum</name>
    <dbReference type="NCBI Taxonomy" id="1224947"/>
    <lineage>
        <taxon>Bacteria</taxon>
        <taxon>Pseudomonadati</taxon>
        <taxon>Bacteroidota</taxon>
        <taxon>Flavobacteriia</taxon>
        <taxon>Flavobacteriales</taxon>
        <taxon>Flavobacteriaceae</taxon>
        <taxon>Pustulibacterium</taxon>
    </lineage>
</organism>
<dbReference type="STRING" id="1224947.SAMN05216480_106109"/>
<dbReference type="RefSeq" id="WP_093025006.1">
    <property type="nucleotide sequence ID" value="NZ_FPBK01000006.1"/>
</dbReference>